<proteinExistence type="predicted"/>
<dbReference type="RefSeq" id="WP_155353161.1">
    <property type="nucleotide sequence ID" value="NZ_BAAAHL010000012.1"/>
</dbReference>
<dbReference type="GO" id="GO:0003677">
    <property type="term" value="F:DNA binding"/>
    <property type="evidence" value="ECO:0007669"/>
    <property type="project" value="InterPro"/>
</dbReference>
<gene>
    <name evidence="3" type="ORF">Amac_010500</name>
</gene>
<sequence length="92" mass="10254">MSVSTRAETGNTQEHSRLREARLQQGLSLRRTASLAGIDMAHLSRVERGQAMPSVDVLYRLAGVLYLRQLRNALAPYIADQDQPPRRTAPTP</sequence>
<evidence type="ECO:0000313" key="4">
    <source>
        <dbReference type="Proteomes" id="UP000331127"/>
    </source>
</evidence>
<dbReference type="Pfam" id="PF01381">
    <property type="entry name" value="HTH_3"/>
    <property type="match status" value="1"/>
</dbReference>
<dbReference type="InterPro" id="IPR010982">
    <property type="entry name" value="Lambda_DNA-bd_dom_sf"/>
</dbReference>
<reference evidence="3 4" key="1">
    <citation type="submission" date="2019-10" db="EMBL/GenBank/DDBJ databases">
        <title>Whole genome shotgun sequence of Acrocarpospora macrocephala NBRC 16266.</title>
        <authorList>
            <person name="Ichikawa N."/>
            <person name="Kimura A."/>
            <person name="Kitahashi Y."/>
            <person name="Komaki H."/>
            <person name="Oguchi A."/>
        </authorList>
    </citation>
    <scope>NUCLEOTIDE SEQUENCE [LARGE SCALE GENOMIC DNA]</scope>
    <source>
        <strain evidence="3 4">NBRC 16266</strain>
    </source>
</reference>
<organism evidence="3 4">
    <name type="scientific">Acrocarpospora macrocephala</name>
    <dbReference type="NCBI Taxonomy" id="150177"/>
    <lineage>
        <taxon>Bacteria</taxon>
        <taxon>Bacillati</taxon>
        <taxon>Actinomycetota</taxon>
        <taxon>Actinomycetes</taxon>
        <taxon>Streptosporangiales</taxon>
        <taxon>Streptosporangiaceae</taxon>
        <taxon>Acrocarpospora</taxon>
    </lineage>
</organism>
<dbReference type="SUPFAM" id="SSF47413">
    <property type="entry name" value="lambda repressor-like DNA-binding domains"/>
    <property type="match status" value="1"/>
</dbReference>
<evidence type="ECO:0000259" key="2">
    <source>
        <dbReference type="PROSITE" id="PS50943"/>
    </source>
</evidence>
<dbReference type="EMBL" id="BLAE01000006">
    <property type="protein sequence ID" value="GES07455.1"/>
    <property type="molecule type" value="Genomic_DNA"/>
</dbReference>
<dbReference type="SMART" id="SM00530">
    <property type="entry name" value="HTH_XRE"/>
    <property type="match status" value="1"/>
</dbReference>
<comment type="caution">
    <text evidence="3">The sequence shown here is derived from an EMBL/GenBank/DDBJ whole genome shotgun (WGS) entry which is preliminary data.</text>
</comment>
<dbReference type="CDD" id="cd00093">
    <property type="entry name" value="HTH_XRE"/>
    <property type="match status" value="1"/>
</dbReference>
<dbReference type="PROSITE" id="PS50943">
    <property type="entry name" value="HTH_CROC1"/>
    <property type="match status" value="1"/>
</dbReference>
<feature type="domain" description="HTH cro/C1-type" evidence="2">
    <location>
        <begin position="18"/>
        <end position="65"/>
    </location>
</feature>
<dbReference type="OrthoDB" id="5114244at2"/>
<protein>
    <recommendedName>
        <fullName evidence="2">HTH cro/C1-type domain-containing protein</fullName>
    </recommendedName>
</protein>
<dbReference type="Proteomes" id="UP000331127">
    <property type="component" value="Unassembled WGS sequence"/>
</dbReference>
<name>A0A5M3WED6_9ACTN</name>
<feature type="region of interest" description="Disordered" evidence="1">
    <location>
        <begin position="1"/>
        <end position="23"/>
    </location>
</feature>
<accession>A0A5M3WED6</accession>
<dbReference type="InterPro" id="IPR001387">
    <property type="entry name" value="Cro/C1-type_HTH"/>
</dbReference>
<evidence type="ECO:0000256" key="1">
    <source>
        <dbReference type="SAM" id="MobiDB-lite"/>
    </source>
</evidence>
<evidence type="ECO:0000313" key="3">
    <source>
        <dbReference type="EMBL" id="GES07455.1"/>
    </source>
</evidence>
<dbReference type="Gene3D" id="1.10.260.40">
    <property type="entry name" value="lambda repressor-like DNA-binding domains"/>
    <property type="match status" value="1"/>
</dbReference>
<dbReference type="AlphaFoldDB" id="A0A5M3WED6"/>
<feature type="compositionally biased region" description="Polar residues" evidence="1">
    <location>
        <begin position="1"/>
        <end position="13"/>
    </location>
</feature>
<keyword evidence="4" id="KW-1185">Reference proteome</keyword>